<reference evidence="6" key="1">
    <citation type="journal article" date="2019" name="Int. J. Syst. Evol. Microbiol.">
        <title>The Global Catalogue of Microorganisms (GCM) 10K type strain sequencing project: providing services to taxonomists for standard genome sequencing and annotation.</title>
        <authorList>
            <consortium name="The Broad Institute Genomics Platform"/>
            <consortium name="The Broad Institute Genome Sequencing Center for Infectious Disease"/>
            <person name="Wu L."/>
            <person name="Ma J."/>
        </authorList>
    </citation>
    <scope>NUCLEOTIDE SEQUENCE [LARGE SCALE GENOMIC DNA]</scope>
    <source>
        <strain evidence="6">NBRC 102122</strain>
    </source>
</reference>
<dbReference type="PRINTS" id="PR00320">
    <property type="entry name" value="GPROTEINBRPT"/>
</dbReference>
<dbReference type="SMART" id="SM00320">
    <property type="entry name" value="WD40"/>
    <property type="match status" value="8"/>
</dbReference>
<comment type="caution">
    <text evidence="5">The sequence shown here is derived from an EMBL/GenBank/DDBJ whole genome shotgun (WGS) entry which is preliminary data.</text>
</comment>
<dbReference type="InterPro" id="IPR015943">
    <property type="entry name" value="WD40/YVTN_repeat-like_dom_sf"/>
</dbReference>
<feature type="repeat" description="WD" evidence="3">
    <location>
        <begin position="208"/>
        <end position="249"/>
    </location>
</feature>
<dbReference type="PROSITE" id="PS50294">
    <property type="entry name" value="WD_REPEATS_REGION"/>
    <property type="match status" value="4"/>
</dbReference>
<feature type="chain" id="PRO_5046929280" description="WD40 repeat domain-containing protein" evidence="4">
    <location>
        <begin position="22"/>
        <end position="501"/>
    </location>
</feature>
<feature type="repeat" description="WD" evidence="3">
    <location>
        <begin position="94"/>
        <end position="125"/>
    </location>
</feature>
<dbReference type="InterPro" id="IPR019775">
    <property type="entry name" value="WD40_repeat_CS"/>
</dbReference>
<dbReference type="PANTHER" id="PTHR44019">
    <property type="entry name" value="WD REPEAT-CONTAINING PROTEIN 55"/>
    <property type="match status" value="1"/>
</dbReference>
<evidence type="ECO:0000256" key="4">
    <source>
        <dbReference type="SAM" id="SignalP"/>
    </source>
</evidence>
<evidence type="ECO:0000256" key="3">
    <source>
        <dbReference type="PROSITE-ProRule" id="PRU00221"/>
    </source>
</evidence>
<dbReference type="PROSITE" id="PS00678">
    <property type="entry name" value="WD_REPEATS_1"/>
    <property type="match status" value="2"/>
</dbReference>
<dbReference type="InterPro" id="IPR050505">
    <property type="entry name" value="WDR55/POC1"/>
</dbReference>
<accession>A0ABQ5ZMM7</accession>
<protein>
    <recommendedName>
        <fullName evidence="7">WD40 repeat domain-containing protein</fullName>
    </recommendedName>
</protein>
<dbReference type="InterPro" id="IPR001680">
    <property type="entry name" value="WD40_rpt"/>
</dbReference>
<dbReference type="RefSeq" id="WP_245082462.1">
    <property type="nucleotide sequence ID" value="NZ_BSOP01000027.1"/>
</dbReference>
<dbReference type="Proteomes" id="UP001156702">
    <property type="component" value="Unassembled WGS sequence"/>
</dbReference>
<dbReference type="Pfam" id="PF00400">
    <property type="entry name" value="WD40"/>
    <property type="match status" value="6"/>
</dbReference>
<evidence type="ECO:0000313" key="5">
    <source>
        <dbReference type="EMBL" id="GLR52128.1"/>
    </source>
</evidence>
<evidence type="ECO:0000256" key="2">
    <source>
        <dbReference type="ARBA" id="ARBA00022737"/>
    </source>
</evidence>
<feature type="repeat" description="WD" evidence="3">
    <location>
        <begin position="125"/>
        <end position="166"/>
    </location>
</feature>
<feature type="signal peptide" evidence="4">
    <location>
        <begin position="1"/>
        <end position="21"/>
    </location>
</feature>
<keyword evidence="1 3" id="KW-0853">WD repeat</keyword>
<feature type="repeat" description="WD" evidence="3">
    <location>
        <begin position="173"/>
        <end position="207"/>
    </location>
</feature>
<dbReference type="CDD" id="cd00200">
    <property type="entry name" value="WD40"/>
    <property type="match status" value="1"/>
</dbReference>
<dbReference type="EMBL" id="BSOP01000027">
    <property type="protein sequence ID" value="GLR52128.1"/>
    <property type="molecule type" value="Genomic_DNA"/>
</dbReference>
<evidence type="ECO:0000313" key="6">
    <source>
        <dbReference type="Proteomes" id="UP001156702"/>
    </source>
</evidence>
<dbReference type="PROSITE" id="PS50082">
    <property type="entry name" value="WD_REPEATS_2"/>
    <property type="match status" value="5"/>
</dbReference>
<keyword evidence="4" id="KW-0732">Signal</keyword>
<feature type="repeat" description="WD" evidence="3">
    <location>
        <begin position="290"/>
        <end position="331"/>
    </location>
</feature>
<dbReference type="InterPro" id="IPR020472">
    <property type="entry name" value="WD40_PAC1"/>
</dbReference>
<evidence type="ECO:0000256" key="1">
    <source>
        <dbReference type="ARBA" id="ARBA00022574"/>
    </source>
</evidence>
<keyword evidence="6" id="KW-1185">Reference proteome</keyword>
<dbReference type="SUPFAM" id="SSF50978">
    <property type="entry name" value="WD40 repeat-like"/>
    <property type="match status" value="1"/>
</dbReference>
<dbReference type="InterPro" id="IPR036322">
    <property type="entry name" value="WD40_repeat_dom_sf"/>
</dbReference>
<gene>
    <name evidence="5" type="ORF">GCM10007923_33410</name>
</gene>
<evidence type="ECO:0008006" key="7">
    <source>
        <dbReference type="Google" id="ProtNLM"/>
    </source>
</evidence>
<name>A0ABQ5ZMM7_9HYPH</name>
<dbReference type="Gene3D" id="2.130.10.10">
    <property type="entry name" value="YVTN repeat-like/Quinoprotein amine dehydrogenase"/>
    <property type="match status" value="3"/>
</dbReference>
<sequence>MKRLGLAFALSALLLPVAADADEFYTMNKLSFCGNADAGSVTISATAFSEDASRVAVATEGLLVRICDTANGNEVASLSAATALDKPDGFLGFVAFSADGARLATASGDRIVRFWDIASGRQLGELAHPSPVVAVALSPKGAGVATASAEGIVRLWDSTSGSAIASLQPPLDVTSLSFSPDGKQLAATGRKGKVHLWDAASGKKIATLEGHAGKVLQARYSSDGGKIVTASDDRTARIWNAADGGQLLVLPHAFEVHSAAFSKDGTRIVTASANEAHMFDAVSGGQIHVLRGHEGDVNDTAFSHDGLRVATAAEDRSIRVWDVESGAGIAVLTGHLNAPGSVAFSPDGQRLLSTSGVEPIAWTRMPAGGFPDGFSGIWFSKFDGMDDSAEFARSMCLMSPIKIHGNGLIVLFDGMGQDPPQTILHLRCASDRSCQMFGGAPGQSLDAQGRGNLDISGDDGKLCIAGECRPIVRCPALIWNDEERKSGFAERWEAAVNAQGQ</sequence>
<keyword evidence="2" id="KW-0677">Repeat</keyword>
<dbReference type="PANTHER" id="PTHR44019:SF8">
    <property type="entry name" value="POC1 CENTRIOLAR PROTEIN HOMOLOG"/>
    <property type="match status" value="1"/>
</dbReference>
<proteinExistence type="predicted"/>
<organism evidence="5 6">
    <name type="scientific">Shinella yambaruensis</name>
    <dbReference type="NCBI Taxonomy" id="415996"/>
    <lineage>
        <taxon>Bacteria</taxon>
        <taxon>Pseudomonadati</taxon>
        <taxon>Pseudomonadota</taxon>
        <taxon>Alphaproteobacteria</taxon>
        <taxon>Hyphomicrobiales</taxon>
        <taxon>Rhizobiaceae</taxon>
        <taxon>Shinella</taxon>
    </lineage>
</organism>